<gene>
    <name evidence="2" type="ORF">RUMCAL_02052</name>
</gene>
<dbReference type="RefSeq" id="WP_021683565.1">
    <property type="nucleotide sequence ID" value="NZ_KI260492.1"/>
</dbReference>
<organism evidence="2 3">
    <name type="scientific">Ruminococcus callidus ATCC 27760</name>
    <dbReference type="NCBI Taxonomy" id="411473"/>
    <lineage>
        <taxon>Bacteria</taxon>
        <taxon>Bacillati</taxon>
        <taxon>Bacillota</taxon>
        <taxon>Clostridia</taxon>
        <taxon>Eubacteriales</taxon>
        <taxon>Oscillospiraceae</taxon>
        <taxon>Ruminococcus</taxon>
    </lineage>
</organism>
<dbReference type="EMBL" id="AWVF01000253">
    <property type="protein sequence ID" value="ERJ94445.1"/>
    <property type="molecule type" value="Genomic_DNA"/>
</dbReference>
<dbReference type="HOGENOM" id="CLU_1502418_0_0_9"/>
<evidence type="ECO:0000313" key="2">
    <source>
        <dbReference type="EMBL" id="ERJ94445.1"/>
    </source>
</evidence>
<dbReference type="Pfam" id="PF22481">
    <property type="entry name" value="DUF6985"/>
    <property type="match status" value="1"/>
</dbReference>
<name>U2KQT5_9FIRM</name>
<sequence>MSLICIQDQDEYFRNGTFASVLFQRAIPVHIDPEVDMAYAEQCVEHFNHLSDQMIDKFCEMAIAYCEFMRKEWKEFEDVYPDIVEDIQREIPEKLHGREVLAFLTTPEMYIEPPEEAVSGYSISSACVWEPEHALDWIIRGDKILYVGPCEGMGAWQEEEDYETIF</sequence>
<proteinExistence type="predicted"/>
<dbReference type="STRING" id="411473.RUMCAL_02052"/>
<accession>U2KQT5</accession>
<evidence type="ECO:0000259" key="1">
    <source>
        <dbReference type="Pfam" id="PF22481"/>
    </source>
</evidence>
<dbReference type="InterPro" id="IPR054254">
    <property type="entry name" value="DUF6985"/>
</dbReference>
<keyword evidence="3" id="KW-1185">Reference proteome</keyword>
<protein>
    <recommendedName>
        <fullName evidence="1">DUF6985 domain-containing protein</fullName>
    </recommendedName>
</protein>
<dbReference type="Proteomes" id="UP000016662">
    <property type="component" value="Unassembled WGS sequence"/>
</dbReference>
<evidence type="ECO:0000313" key="3">
    <source>
        <dbReference type="Proteomes" id="UP000016662"/>
    </source>
</evidence>
<feature type="domain" description="DUF6985" evidence="1">
    <location>
        <begin position="11"/>
        <end position="152"/>
    </location>
</feature>
<comment type="caution">
    <text evidence="2">The sequence shown here is derived from an EMBL/GenBank/DDBJ whole genome shotgun (WGS) entry which is preliminary data.</text>
</comment>
<reference evidence="2 3" key="1">
    <citation type="submission" date="2013-07" db="EMBL/GenBank/DDBJ databases">
        <authorList>
            <person name="Weinstock G."/>
            <person name="Sodergren E."/>
            <person name="Wylie T."/>
            <person name="Fulton L."/>
            <person name="Fulton R."/>
            <person name="Fronick C."/>
            <person name="O'Laughlin M."/>
            <person name="Godfrey J."/>
            <person name="Miner T."/>
            <person name="Herter B."/>
            <person name="Appelbaum E."/>
            <person name="Cordes M."/>
            <person name="Lek S."/>
            <person name="Wollam A."/>
            <person name="Pepin K.H."/>
            <person name="Palsikar V.B."/>
            <person name="Mitreva M."/>
            <person name="Wilson R.K."/>
        </authorList>
    </citation>
    <scope>NUCLEOTIDE SEQUENCE [LARGE SCALE GENOMIC DNA]</scope>
    <source>
        <strain evidence="2 3">ATCC 27760</strain>
    </source>
</reference>
<dbReference type="AlphaFoldDB" id="U2KQT5"/>
<dbReference type="PATRIC" id="fig|411473.3.peg.1694"/>
<dbReference type="OrthoDB" id="1820296at2"/>
<dbReference type="eggNOG" id="ENOG5032V2K">
    <property type="taxonomic scope" value="Bacteria"/>
</dbReference>